<accession>A0AA88HC13</accession>
<organism evidence="2 3">
    <name type="scientific">Artemia franciscana</name>
    <name type="common">Brine shrimp</name>
    <name type="synonym">Artemia sanfranciscana</name>
    <dbReference type="NCBI Taxonomy" id="6661"/>
    <lineage>
        <taxon>Eukaryota</taxon>
        <taxon>Metazoa</taxon>
        <taxon>Ecdysozoa</taxon>
        <taxon>Arthropoda</taxon>
        <taxon>Crustacea</taxon>
        <taxon>Branchiopoda</taxon>
        <taxon>Anostraca</taxon>
        <taxon>Artemiidae</taxon>
        <taxon>Artemia</taxon>
    </lineage>
</organism>
<dbReference type="PANTHER" id="PTHR47272">
    <property type="entry name" value="DDE_TNP_1_7 DOMAIN-CONTAINING PROTEIN"/>
    <property type="match status" value="1"/>
</dbReference>
<dbReference type="InterPro" id="IPR029526">
    <property type="entry name" value="PGBD"/>
</dbReference>
<evidence type="ECO:0000259" key="1">
    <source>
        <dbReference type="Pfam" id="PF13843"/>
    </source>
</evidence>
<comment type="caution">
    <text evidence="2">The sequence shown here is derived from an EMBL/GenBank/DDBJ whole genome shotgun (WGS) entry which is preliminary data.</text>
</comment>
<evidence type="ECO:0000313" key="3">
    <source>
        <dbReference type="Proteomes" id="UP001187531"/>
    </source>
</evidence>
<feature type="domain" description="PiggyBac transposable element-derived protein" evidence="1">
    <location>
        <begin position="51"/>
        <end position="156"/>
    </location>
</feature>
<dbReference type="Pfam" id="PF13843">
    <property type="entry name" value="DDE_Tnp_1_7"/>
    <property type="match status" value="1"/>
</dbReference>
<protein>
    <recommendedName>
        <fullName evidence="1">PiggyBac transposable element-derived protein domain-containing protein</fullName>
    </recommendedName>
</protein>
<dbReference type="Proteomes" id="UP001187531">
    <property type="component" value="Unassembled WGS sequence"/>
</dbReference>
<sequence>MRLYLPNKLHKWGFKVFTRAGSSGSMYNIEIYQGQGTVEAGAFGLGGDEIGFDCVGTIRRNRFSGCELMDEKEMKRFCMGHVDWRVEKSTEVCLVCWYDNKAVTLVSNYVALEPKDTGRRWDSFEKKYVEIQRPAVIKEYNKYMGEQYLRRKYAQQDFDTATSCLVSRLKNWCSAPVWKLDLLVKITISYVEHRTVLQAKKTLHSELDIQTQMVLYAEDEENMIEMCKLLVTAAKQNVLIPKFVIFSPWKVPAISEFVHATLVSKANEFSKKLHGFILNASHFPAAKSSH</sequence>
<name>A0AA88HC13_ARTSF</name>
<dbReference type="EMBL" id="JAVRJZ010000241">
    <property type="protein sequence ID" value="KAK2702587.1"/>
    <property type="molecule type" value="Genomic_DNA"/>
</dbReference>
<reference evidence="2" key="1">
    <citation type="submission" date="2023-07" db="EMBL/GenBank/DDBJ databases">
        <title>Chromosome-level genome assembly of Artemia franciscana.</title>
        <authorList>
            <person name="Jo E."/>
        </authorList>
    </citation>
    <scope>NUCLEOTIDE SEQUENCE</scope>
    <source>
        <tissue evidence="2">Whole body</tissue>
    </source>
</reference>
<dbReference type="AlphaFoldDB" id="A0AA88HC13"/>
<keyword evidence="3" id="KW-1185">Reference proteome</keyword>
<proteinExistence type="predicted"/>
<evidence type="ECO:0000313" key="2">
    <source>
        <dbReference type="EMBL" id="KAK2702587.1"/>
    </source>
</evidence>
<gene>
    <name evidence="2" type="ORF">QYM36_018805</name>
</gene>